<name>A0A1G1YZ39_9BACT</name>
<dbReference type="AlphaFoldDB" id="A0A1G1YZ39"/>
<dbReference type="EMBL" id="MHIU01000026">
    <property type="protein sequence ID" value="OGY57658.1"/>
    <property type="molecule type" value="Genomic_DNA"/>
</dbReference>
<dbReference type="Proteomes" id="UP000178651">
    <property type="component" value="Unassembled WGS sequence"/>
</dbReference>
<dbReference type="Gene3D" id="3.30.70.60">
    <property type="match status" value="1"/>
</dbReference>
<gene>
    <name evidence="1" type="ORF">A3D47_02640</name>
</gene>
<evidence type="ECO:0000313" key="1">
    <source>
        <dbReference type="EMBL" id="OGY57658.1"/>
    </source>
</evidence>
<reference evidence="1 2" key="1">
    <citation type="journal article" date="2016" name="Nat. Commun.">
        <title>Thousands of microbial genomes shed light on interconnected biogeochemical processes in an aquifer system.</title>
        <authorList>
            <person name="Anantharaman K."/>
            <person name="Brown C.T."/>
            <person name="Hug L.A."/>
            <person name="Sharon I."/>
            <person name="Castelle C.J."/>
            <person name="Probst A.J."/>
            <person name="Thomas B.C."/>
            <person name="Singh A."/>
            <person name="Wilkins M.J."/>
            <person name="Karaoz U."/>
            <person name="Brodie E.L."/>
            <person name="Williams K.H."/>
            <person name="Hubbard S.S."/>
            <person name="Banfield J.F."/>
        </authorList>
    </citation>
    <scope>NUCLEOTIDE SEQUENCE [LARGE SCALE GENOMIC DNA]</scope>
</reference>
<dbReference type="InterPro" id="IPR014717">
    <property type="entry name" value="Transl_elong_EF1B/ribsomal_bS6"/>
</dbReference>
<proteinExistence type="predicted"/>
<comment type="caution">
    <text evidence="1">The sequence shown here is derived from an EMBL/GenBank/DDBJ whole genome shotgun (WGS) entry which is preliminary data.</text>
</comment>
<organism evidence="1 2">
    <name type="scientific">Candidatus Colwellbacteria bacterium RIFCSPHIGHO2_02_FULL_43_15</name>
    <dbReference type="NCBI Taxonomy" id="1797686"/>
    <lineage>
        <taxon>Bacteria</taxon>
        <taxon>Candidatus Colwelliibacteriota</taxon>
    </lineage>
</organism>
<accession>A0A1G1YZ39</accession>
<evidence type="ECO:0000313" key="2">
    <source>
        <dbReference type="Proteomes" id="UP000178651"/>
    </source>
</evidence>
<protein>
    <submittedName>
        <fullName evidence="1">Uncharacterized protein</fullName>
    </submittedName>
</protein>
<sequence>MFGKKQLKLGIVKRLGGALIFLIMVLGATYTLSGRIAKISHDATENRTAITILESKGRVAEELKKNFTAIGDGDKKIEEAFIEAGDIVKFINELESIAKTNKLEQDLRFSTPIPLKTVATSGETAKALNLTKVDYTINLQGDIVSLNNYLRELERMPYFSSTTSITIISLSTATNWKKVASASIEAQLYLKQ</sequence>